<protein>
    <submittedName>
        <fullName evidence="1">Uncharacterized protein</fullName>
    </submittedName>
</protein>
<dbReference type="AlphaFoldDB" id="A0A0A8ZJ62"/>
<reference evidence="1" key="1">
    <citation type="submission" date="2014-09" db="EMBL/GenBank/DDBJ databases">
        <authorList>
            <person name="Magalhaes I.L.F."/>
            <person name="Oliveira U."/>
            <person name="Santos F.R."/>
            <person name="Vidigal T.H.D.A."/>
            <person name="Brescovit A.D."/>
            <person name="Santos A.J."/>
        </authorList>
    </citation>
    <scope>NUCLEOTIDE SEQUENCE</scope>
    <source>
        <tissue evidence="1">Shoot tissue taken approximately 20 cm above the soil surface</tissue>
    </source>
</reference>
<proteinExistence type="predicted"/>
<organism evidence="1">
    <name type="scientific">Arundo donax</name>
    <name type="common">Giant reed</name>
    <name type="synonym">Donax arundinaceus</name>
    <dbReference type="NCBI Taxonomy" id="35708"/>
    <lineage>
        <taxon>Eukaryota</taxon>
        <taxon>Viridiplantae</taxon>
        <taxon>Streptophyta</taxon>
        <taxon>Embryophyta</taxon>
        <taxon>Tracheophyta</taxon>
        <taxon>Spermatophyta</taxon>
        <taxon>Magnoliopsida</taxon>
        <taxon>Liliopsida</taxon>
        <taxon>Poales</taxon>
        <taxon>Poaceae</taxon>
        <taxon>PACMAD clade</taxon>
        <taxon>Arundinoideae</taxon>
        <taxon>Arundineae</taxon>
        <taxon>Arundo</taxon>
    </lineage>
</organism>
<reference evidence="1" key="2">
    <citation type="journal article" date="2015" name="Data Brief">
        <title>Shoot transcriptome of the giant reed, Arundo donax.</title>
        <authorList>
            <person name="Barrero R.A."/>
            <person name="Guerrero F.D."/>
            <person name="Moolhuijzen P."/>
            <person name="Goolsby J.A."/>
            <person name="Tidwell J."/>
            <person name="Bellgard S.E."/>
            <person name="Bellgard M.I."/>
        </authorList>
    </citation>
    <scope>NUCLEOTIDE SEQUENCE</scope>
    <source>
        <tissue evidence="1">Shoot tissue taken approximately 20 cm above the soil surface</tissue>
    </source>
</reference>
<accession>A0A0A8ZJ62</accession>
<name>A0A0A8ZJ62_ARUDO</name>
<evidence type="ECO:0000313" key="1">
    <source>
        <dbReference type="EMBL" id="JAD34902.1"/>
    </source>
</evidence>
<sequence length="52" mass="6061">MKHLNLIESQDLSFINFVDLLCGSSMLKTKMSKTELDTISLFCALYFYYKES</sequence>
<dbReference type="EMBL" id="GBRH01262993">
    <property type="protein sequence ID" value="JAD34902.1"/>
    <property type="molecule type" value="Transcribed_RNA"/>
</dbReference>